<reference evidence="3 4" key="1">
    <citation type="submission" date="2024-03" db="EMBL/GenBank/DDBJ databases">
        <title>Human intestinal bacterial collection.</title>
        <authorList>
            <person name="Pauvert C."/>
            <person name="Hitch T.C.A."/>
            <person name="Clavel T."/>
        </authorList>
    </citation>
    <scope>NUCLEOTIDE SEQUENCE [LARGE SCALE GENOMIC DNA]</scope>
    <source>
        <strain evidence="3 4">CLA-AP-H34</strain>
    </source>
</reference>
<keyword evidence="2" id="KW-0732">Signal</keyword>
<accession>A0ABV1EN35</accession>
<feature type="signal peptide" evidence="2">
    <location>
        <begin position="1"/>
        <end position="31"/>
    </location>
</feature>
<comment type="caution">
    <text evidence="3">The sequence shown here is derived from an EMBL/GenBank/DDBJ whole genome shotgun (WGS) entry which is preliminary data.</text>
</comment>
<proteinExistence type="predicted"/>
<feature type="region of interest" description="Disordered" evidence="1">
    <location>
        <begin position="64"/>
        <end position="86"/>
    </location>
</feature>
<evidence type="ECO:0000313" key="3">
    <source>
        <dbReference type="EMBL" id="MEQ2456004.1"/>
    </source>
</evidence>
<dbReference type="RefSeq" id="WP_349139587.1">
    <property type="nucleotide sequence ID" value="NZ_JBBMFT010000002.1"/>
</dbReference>
<evidence type="ECO:0000313" key="4">
    <source>
        <dbReference type="Proteomes" id="UP001440599"/>
    </source>
</evidence>
<dbReference type="Proteomes" id="UP001440599">
    <property type="component" value="Unassembled WGS sequence"/>
</dbReference>
<feature type="chain" id="PRO_5046907552" evidence="2">
    <location>
        <begin position="32"/>
        <end position="124"/>
    </location>
</feature>
<keyword evidence="4" id="KW-1185">Reference proteome</keyword>
<protein>
    <submittedName>
        <fullName evidence="3">Uncharacterized protein</fullName>
    </submittedName>
</protein>
<gene>
    <name evidence="3" type="ORF">WMO45_05665</name>
</gene>
<feature type="compositionally biased region" description="Basic and acidic residues" evidence="1">
    <location>
        <begin position="64"/>
        <end position="77"/>
    </location>
</feature>
<evidence type="ECO:0000256" key="1">
    <source>
        <dbReference type="SAM" id="MobiDB-lite"/>
    </source>
</evidence>
<sequence length="124" mass="13952">MKLLLFRRRTLAVLACLLAATAMFTAVQYPAAVSAAATQRQLPIYCVQRDQKMVAISFDAAWGDDRKRSPERNRSGDRLIFPTHGRQSRSPASLLLLRLVNTGQHHIRPIPGTLRLLVFLPHHT</sequence>
<dbReference type="EMBL" id="JBBMFT010000002">
    <property type="protein sequence ID" value="MEQ2456004.1"/>
    <property type="molecule type" value="Genomic_DNA"/>
</dbReference>
<evidence type="ECO:0000256" key="2">
    <source>
        <dbReference type="SAM" id="SignalP"/>
    </source>
</evidence>
<organism evidence="3 4">
    <name type="scientific">Flavonifractor hominis</name>
    <dbReference type="NCBI Taxonomy" id="3133178"/>
    <lineage>
        <taxon>Bacteria</taxon>
        <taxon>Bacillati</taxon>
        <taxon>Bacillota</taxon>
        <taxon>Clostridia</taxon>
        <taxon>Eubacteriales</taxon>
        <taxon>Oscillospiraceae</taxon>
        <taxon>Flavonifractor</taxon>
    </lineage>
</organism>
<name>A0ABV1EN35_9FIRM</name>